<evidence type="ECO:0000259" key="7">
    <source>
        <dbReference type="Pfam" id="PF01568"/>
    </source>
</evidence>
<reference evidence="9" key="2">
    <citation type="submission" date="2025-08" db="UniProtKB">
        <authorList>
            <consortium name="RefSeq"/>
        </authorList>
    </citation>
    <scope>IDENTIFICATION</scope>
</reference>
<evidence type="ECO:0000256" key="2">
    <source>
        <dbReference type="ARBA" id="ARBA00010312"/>
    </source>
</evidence>
<dbReference type="Gene3D" id="2.40.40.20">
    <property type="match status" value="1"/>
</dbReference>
<organism evidence="8 9">
    <name type="scientific">Derxia gummosa DSM 723</name>
    <dbReference type="NCBI Taxonomy" id="1121388"/>
    <lineage>
        <taxon>Bacteria</taxon>
        <taxon>Pseudomonadati</taxon>
        <taxon>Pseudomonadota</taxon>
        <taxon>Betaproteobacteria</taxon>
        <taxon>Burkholderiales</taxon>
        <taxon>Alcaligenaceae</taxon>
        <taxon>Derxia</taxon>
    </lineage>
</organism>
<dbReference type="InterPro" id="IPR006657">
    <property type="entry name" value="MoPterin_dinucl-bd_dom"/>
</dbReference>
<dbReference type="Gene3D" id="3.40.50.740">
    <property type="match status" value="1"/>
</dbReference>
<evidence type="ECO:0000256" key="4">
    <source>
        <dbReference type="ARBA" id="ARBA00022723"/>
    </source>
</evidence>
<dbReference type="PANTHER" id="PTHR43742">
    <property type="entry name" value="TRIMETHYLAMINE-N-OXIDE REDUCTASE"/>
    <property type="match status" value="1"/>
</dbReference>
<comment type="similarity">
    <text evidence="2">Belongs to the prokaryotic molybdopterin-containing oxidoreductase family.</text>
</comment>
<dbReference type="OrthoDB" id="9815647at2"/>
<keyword evidence="4" id="KW-0479">Metal-binding</keyword>
<evidence type="ECO:0000256" key="3">
    <source>
        <dbReference type="ARBA" id="ARBA00022505"/>
    </source>
</evidence>
<sequence length="789" mass="85431">MPHYTAAHWGIQEVIRDRAGNPALRPWRDDPDPPAFAMHALAASTGELRVRRPAIRRGWLEHGPGPARGGRGRDGHVEVDWNTALDLVAGELARVRAAHGNEAIFGGSYGWASAGRFHHAQSQLHRFLNLAGGFVRSTHSYSLGAARVLLPHVLADMDRLQAGHDDWDTLAAHTRLMLCFGGIPVRNAQIDPGGAGRHEARGAIARMAARGCRFINVSPTRDDFGDGREQPALAEWIPIRPNTDTAFMLALAHELIVLGRHDRAFLASHCSGFGRFADHVLGLDDGQPKTPEWAADITGVPAARIAALARELGRERSLINVAWSLQRAEHGEQPYWAALALAAVIGHIGLPGGGIAFAYGAVNAIGYRGPKFHGPTLAQGRNPVSAFIPVARIADMLFDPGAPFEYDGGRHRYPHVRYLHWAGGNPFHHHQDLNRLVRAWQLPDTIVAHEQFWTAAARHADIVLPATTTLERADIGFSSREGHMVAMRPVIAPVGEARDDHAILAGIARRLGFGEAFTEGLDTEGWLRRLYEECRPRAEAAGVRLPGYDAFVERGLIDFSRAAEPPEPLLARFRADPINHPLPSDSGRIELHSPRLAGFGHTGFAGHPRWREPTEWLGAALARQYPLHLISDQPANKLHGQLDHSAASRADRVRGREPVVLHPLDAAERGLADGELVRVFNDRGACVAAVRTSDGLARGVACMATGAWFDPAGPEFDGVCAHGNPNVLTQDAGCSPLSQGCSAQSCLVQVERWTGPLPPVRAFDPPAFVATPPIRLPLANGASPCPSLT</sequence>
<dbReference type="RefSeq" id="WP_084544988.1">
    <property type="nucleotide sequence ID" value="NZ_AXWS01000013.1"/>
</dbReference>
<evidence type="ECO:0000259" key="6">
    <source>
        <dbReference type="Pfam" id="PF00384"/>
    </source>
</evidence>
<evidence type="ECO:0000256" key="1">
    <source>
        <dbReference type="ARBA" id="ARBA00001942"/>
    </source>
</evidence>
<dbReference type="SUPFAM" id="SSF53706">
    <property type="entry name" value="Formate dehydrogenase/DMSO reductase, domains 1-3"/>
    <property type="match status" value="1"/>
</dbReference>
<dbReference type="InterPro" id="IPR009010">
    <property type="entry name" value="Asp_de-COase-like_dom_sf"/>
</dbReference>
<evidence type="ECO:0000256" key="5">
    <source>
        <dbReference type="ARBA" id="ARBA00023002"/>
    </source>
</evidence>
<dbReference type="GO" id="GO:0009061">
    <property type="term" value="P:anaerobic respiration"/>
    <property type="evidence" value="ECO:0007669"/>
    <property type="project" value="TreeGrafter"/>
</dbReference>
<dbReference type="Proteomes" id="UP000675920">
    <property type="component" value="Unplaced"/>
</dbReference>
<evidence type="ECO:0000313" key="8">
    <source>
        <dbReference type="Proteomes" id="UP000675920"/>
    </source>
</evidence>
<dbReference type="GO" id="GO:0030151">
    <property type="term" value="F:molybdenum ion binding"/>
    <property type="evidence" value="ECO:0007669"/>
    <property type="project" value="TreeGrafter"/>
</dbReference>
<dbReference type="Pfam" id="PF01568">
    <property type="entry name" value="Molydop_binding"/>
    <property type="match status" value="1"/>
</dbReference>
<dbReference type="PROSITE" id="PS00490">
    <property type="entry name" value="MOLYBDOPTERIN_PROK_2"/>
    <property type="match status" value="1"/>
</dbReference>
<keyword evidence="3" id="KW-0500">Molybdenum</keyword>
<protein>
    <submittedName>
        <fullName evidence="9">Molybdopterin-dependent oxidoreductase</fullName>
    </submittedName>
</protein>
<dbReference type="Pfam" id="PF00384">
    <property type="entry name" value="Molybdopterin"/>
    <property type="match status" value="1"/>
</dbReference>
<dbReference type="InterPro" id="IPR006656">
    <property type="entry name" value="Mopterin_OxRdtase"/>
</dbReference>
<dbReference type="Gene3D" id="3.40.228.10">
    <property type="entry name" value="Dimethylsulfoxide Reductase, domain 2"/>
    <property type="match status" value="1"/>
</dbReference>
<dbReference type="InterPro" id="IPR006655">
    <property type="entry name" value="Mopterin_OxRdtase_prok_CS"/>
</dbReference>
<keyword evidence="5" id="KW-0560">Oxidoreductase</keyword>
<dbReference type="InterPro" id="IPR041954">
    <property type="entry name" value="CT_DMSOR/BSOR/TMAOR"/>
</dbReference>
<proteinExistence type="inferred from homology"/>
<dbReference type="AlphaFoldDB" id="A0A8B6XBH3"/>
<dbReference type="CDD" id="cd02793">
    <property type="entry name" value="MopB_CT_DMSOR-BSOR-TMAOR"/>
    <property type="match status" value="1"/>
</dbReference>
<dbReference type="PANTHER" id="PTHR43742:SF10">
    <property type="entry name" value="TRIMETHYLAMINE-N-OXIDE REDUCTASE 2"/>
    <property type="match status" value="1"/>
</dbReference>
<comment type="cofactor">
    <cofactor evidence="1">
        <name>Mo-bis(molybdopterin guanine dinucleotide)</name>
        <dbReference type="ChEBI" id="CHEBI:60539"/>
    </cofactor>
</comment>
<dbReference type="GO" id="GO:0009055">
    <property type="term" value="F:electron transfer activity"/>
    <property type="evidence" value="ECO:0007669"/>
    <property type="project" value="TreeGrafter"/>
</dbReference>
<reference evidence="9" key="1">
    <citation type="journal article" date="1996" name="J. Mol. Biol.">
        <title>Crystal structure of dimethyl sulfoxide reductase from Rhodobacter capsulatus at 1.88-A resolution.</title>
        <authorList>
            <person name="Schneider F."/>
            <person name="Lowe J."/>
            <person name="Huber R."/>
            <person name="Schindelin H."/>
            <person name="Kisker C."/>
            <person name="Knablein J."/>
        </authorList>
    </citation>
    <scope>NUCLEOTIDE SEQUENCE</scope>
</reference>
<dbReference type="InterPro" id="IPR050612">
    <property type="entry name" value="Prok_Mopterin_Oxidored"/>
</dbReference>
<feature type="domain" description="Molybdopterin dinucleotide-binding" evidence="7">
    <location>
        <begin position="627"/>
        <end position="746"/>
    </location>
</feature>
<dbReference type="GO" id="GO:0043546">
    <property type="term" value="F:molybdopterin cofactor binding"/>
    <property type="evidence" value="ECO:0007669"/>
    <property type="project" value="InterPro"/>
</dbReference>
<name>A0A8B6XBH3_9BURK</name>
<dbReference type="GO" id="GO:0016491">
    <property type="term" value="F:oxidoreductase activity"/>
    <property type="evidence" value="ECO:0007669"/>
    <property type="project" value="UniProtKB-KW"/>
</dbReference>
<dbReference type="GO" id="GO:0030288">
    <property type="term" value="C:outer membrane-bounded periplasmic space"/>
    <property type="evidence" value="ECO:0007669"/>
    <property type="project" value="TreeGrafter"/>
</dbReference>
<accession>A0A8B6XBH3</accession>
<evidence type="ECO:0000313" key="9">
    <source>
        <dbReference type="RefSeq" id="WP_084544988.1"/>
    </source>
</evidence>
<dbReference type="Gene3D" id="3.90.55.10">
    <property type="entry name" value="Dimethylsulfoxide Reductase, domain 3"/>
    <property type="match status" value="1"/>
</dbReference>
<keyword evidence="8" id="KW-1185">Reference proteome</keyword>
<dbReference type="SUPFAM" id="SSF50692">
    <property type="entry name" value="ADC-like"/>
    <property type="match status" value="1"/>
</dbReference>
<feature type="domain" description="Molybdopterin oxidoreductase" evidence="6">
    <location>
        <begin position="49"/>
        <end position="509"/>
    </location>
</feature>